<dbReference type="Gene3D" id="1.10.260.40">
    <property type="entry name" value="lambda repressor-like DNA-binding domains"/>
    <property type="match status" value="1"/>
</dbReference>
<sequence>MATISKDLTTAIKRKRGELNITVIELARQTGVSRWTLDKIFKGKTDEAFPTTIAKLNEWLYKQI</sequence>
<organism evidence="2 3">
    <name type="scientific">Weissella sagaensis</name>
    <dbReference type="NCBI Taxonomy" id="2559928"/>
    <lineage>
        <taxon>Bacteria</taxon>
        <taxon>Bacillati</taxon>
        <taxon>Bacillota</taxon>
        <taxon>Bacilli</taxon>
        <taxon>Lactobacillales</taxon>
        <taxon>Lactobacillaceae</taxon>
        <taxon>Weissella</taxon>
    </lineage>
</organism>
<dbReference type="InterPro" id="IPR001387">
    <property type="entry name" value="Cro/C1-type_HTH"/>
</dbReference>
<name>A0ABW1RTZ8_9LACO</name>
<feature type="domain" description="HTH cro/C1-type" evidence="1">
    <location>
        <begin position="12"/>
        <end position="45"/>
    </location>
</feature>
<gene>
    <name evidence="2" type="ORF">ACFQGR_04545</name>
</gene>
<dbReference type="EMBL" id="JBHSSG010000010">
    <property type="protein sequence ID" value="MFC6178654.1"/>
    <property type="molecule type" value="Genomic_DNA"/>
</dbReference>
<protein>
    <submittedName>
        <fullName evidence="2">Helix-turn-helix domain-containing protein</fullName>
    </submittedName>
</protein>
<dbReference type="Pfam" id="PF01381">
    <property type="entry name" value="HTH_3"/>
    <property type="match status" value="1"/>
</dbReference>
<comment type="caution">
    <text evidence="2">The sequence shown here is derived from an EMBL/GenBank/DDBJ whole genome shotgun (WGS) entry which is preliminary data.</text>
</comment>
<evidence type="ECO:0000313" key="2">
    <source>
        <dbReference type="EMBL" id="MFC6178654.1"/>
    </source>
</evidence>
<dbReference type="SUPFAM" id="SSF47413">
    <property type="entry name" value="lambda repressor-like DNA-binding domains"/>
    <property type="match status" value="1"/>
</dbReference>
<dbReference type="CDD" id="cd00093">
    <property type="entry name" value="HTH_XRE"/>
    <property type="match status" value="1"/>
</dbReference>
<dbReference type="Proteomes" id="UP001596158">
    <property type="component" value="Unassembled WGS sequence"/>
</dbReference>
<dbReference type="InterPro" id="IPR010982">
    <property type="entry name" value="Lambda_DNA-bd_dom_sf"/>
</dbReference>
<keyword evidence="3" id="KW-1185">Reference proteome</keyword>
<accession>A0ABW1RTZ8</accession>
<evidence type="ECO:0000259" key="1">
    <source>
        <dbReference type="PROSITE" id="PS50943"/>
    </source>
</evidence>
<dbReference type="PROSITE" id="PS50943">
    <property type="entry name" value="HTH_CROC1"/>
    <property type="match status" value="1"/>
</dbReference>
<dbReference type="RefSeq" id="WP_137600634.1">
    <property type="nucleotide sequence ID" value="NZ_BJDT01000004.1"/>
</dbReference>
<evidence type="ECO:0000313" key="3">
    <source>
        <dbReference type="Proteomes" id="UP001596158"/>
    </source>
</evidence>
<proteinExistence type="predicted"/>
<reference evidence="3" key="1">
    <citation type="journal article" date="2019" name="Int. J. Syst. Evol. Microbiol.">
        <title>The Global Catalogue of Microorganisms (GCM) 10K type strain sequencing project: providing services to taxonomists for standard genome sequencing and annotation.</title>
        <authorList>
            <consortium name="The Broad Institute Genomics Platform"/>
            <consortium name="The Broad Institute Genome Sequencing Center for Infectious Disease"/>
            <person name="Wu L."/>
            <person name="Ma J."/>
        </authorList>
    </citation>
    <scope>NUCLEOTIDE SEQUENCE [LARGE SCALE GENOMIC DNA]</scope>
    <source>
        <strain evidence="3">CCM 8924</strain>
    </source>
</reference>